<feature type="domain" description="N-acetyltransferase" evidence="4">
    <location>
        <begin position="28"/>
        <end position="192"/>
    </location>
</feature>
<gene>
    <name evidence="5" type="ORF">EDD54_4127</name>
</gene>
<dbReference type="InterPro" id="IPR016181">
    <property type="entry name" value="Acyl_CoA_acyltransferase"/>
</dbReference>
<evidence type="ECO:0000256" key="3">
    <source>
        <dbReference type="ARBA" id="ARBA00038502"/>
    </source>
</evidence>
<dbReference type="InterPro" id="IPR000182">
    <property type="entry name" value="GNAT_dom"/>
</dbReference>
<dbReference type="AlphaFoldDB" id="A0A4R6R8F9"/>
<name>A0A4R6R8F9_9HYPH</name>
<dbReference type="PANTHER" id="PTHR43792:SF8">
    <property type="entry name" value="[RIBOSOMAL PROTEIN US5]-ALANINE N-ACETYLTRANSFERASE"/>
    <property type="match status" value="1"/>
</dbReference>
<proteinExistence type="inferred from homology"/>
<dbReference type="EMBL" id="SNXY01000011">
    <property type="protein sequence ID" value="TDP81867.1"/>
    <property type="molecule type" value="Genomic_DNA"/>
</dbReference>
<evidence type="ECO:0000313" key="6">
    <source>
        <dbReference type="Proteomes" id="UP000294547"/>
    </source>
</evidence>
<keyword evidence="6" id="KW-1185">Reference proteome</keyword>
<evidence type="ECO:0000259" key="4">
    <source>
        <dbReference type="PROSITE" id="PS51186"/>
    </source>
</evidence>
<dbReference type="PANTHER" id="PTHR43792">
    <property type="entry name" value="GNAT FAMILY, PUTATIVE (AFU_ORTHOLOGUE AFUA_3G00765)-RELATED-RELATED"/>
    <property type="match status" value="1"/>
</dbReference>
<dbReference type="Pfam" id="PF13302">
    <property type="entry name" value="Acetyltransf_3"/>
    <property type="match status" value="1"/>
</dbReference>
<keyword evidence="1 5" id="KW-0808">Transferase</keyword>
<reference evidence="5 6" key="1">
    <citation type="submission" date="2019-03" db="EMBL/GenBank/DDBJ databases">
        <title>Genomic Encyclopedia of Type Strains, Phase IV (KMG-IV): sequencing the most valuable type-strain genomes for metagenomic binning, comparative biology and taxonomic classification.</title>
        <authorList>
            <person name="Goeker M."/>
        </authorList>
    </citation>
    <scope>NUCLEOTIDE SEQUENCE [LARGE SCALE GENOMIC DNA]</scope>
    <source>
        <strain evidence="5 6">DSM 102969</strain>
    </source>
</reference>
<organism evidence="5 6">
    <name type="scientific">Oharaeibacter diazotrophicus</name>
    <dbReference type="NCBI Taxonomy" id="1920512"/>
    <lineage>
        <taxon>Bacteria</taxon>
        <taxon>Pseudomonadati</taxon>
        <taxon>Pseudomonadota</taxon>
        <taxon>Alphaproteobacteria</taxon>
        <taxon>Hyphomicrobiales</taxon>
        <taxon>Pleomorphomonadaceae</taxon>
        <taxon>Oharaeibacter</taxon>
    </lineage>
</organism>
<dbReference type="Gene3D" id="3.40.630.30">
    <property type="match status" value="1"/>
</dbReference>
<evidence type="ECO:0000256" key="1">
    <source>
        <dbReference type="ARBA" id="ARBA00022679"/>
    </source>
</evidence>
<accession>A0A4R6R8F9</accession>
<keyword evidence="2" id="KW-0012">Acyltransferase</keyword>
<evidence type="ECO:0000313" key="5">
    <source>
        <dbReference type="EMBL" id="TDP81867.1"/>
    </source>
</evidence>
<comment type="similarity">
    <text evidence="3">Belongs to the acetyltransferase family. RimJ subfamily.</text>
</comment>
<comment type="caution">
    <text evidence="5">The sequence shown here is derived from an EMBL/GenBank/DDBJ whole genome shotgun (WGS) entry which is preliminary data.</text>
</comment>
<dbReference type="PROSITE" id="PS51186">
    <property type="entry name" value="GNAT"/>
    <property type="match status" value="1"/>
</dbReference>
<dbReference type="Proteomes" id="UP000294547">
    <property type="component" value="Unassembled WGS sequence"/>
</dbReference>
<protein>
    <submittedName>
        <fullName evidence="5">RimJ/RimL family protein N-acetyltransferase</fullName>
    </submittedName>
</protein>
<sequence length="200" mass="21348">MTMPLGSTRRTVVAIRPLDEVRLTTARLALRPLTSADAPALQRHLSDHQVSRWLARVPYPYGLADAFAFVDHVRLAAIAGSAVTLGVTRRAAGDDVVGVVALHGLDGLPEFGYWLGRAHWGQGLMTEAAGALLAHAYGTLPIDEIVSGAFAGNDASLAIQARYGFVHEGRSRRQCLARGGLVDHVDTRLDRAGFRPPPAG</sequence>
<dbReference type="RefSeq" id="WP_165644695.1">
    <property type="nucleotide sequence ID" value="NZ_BSPM01000002.1"/>
</dbReference>
<dbReference type="InterPro" id="IPR051531">
    <property type="entry name" value="N-acetyltransferase"/>
</dbReference>
<evidence type="ECO:0000256" key="2">
    <source>
        <dbReference type="ARBA" id="ARBA00023315"/>
    </source>
</evidence>
<dbReference type="SUPFAM" id="SSF55729">
    <property type="entry name" value="Acyl-CoA N-acyltransferases (Nat)"/>
    <property type="match status" value="1"/>
</dbReference>
<dbReference type="GO" id="GO:0016747">
    <property type="term" value="F:acyltransferase activity, transferring groups other than amino-acyl groups"/>
    <property type="evidence" value="ECO:0007669"/>
    <property type="project" value="InterPro"/>
</dbReference>